<keyword evidence="7" id="KW-0479">Metal-binding</keyword>
<accession>A0A345E0L5</accession>
<dbReference type="AlphaFoldDB" id="A0A345E0L5"/>
<evidence type="ECO:0000256" key="3">
    <source>
        <dbReference type="ARBA" id="ARBA00001947"/>
    </source>
</evidence>
<reference evidence="10 11" key="1">
    <citation type="submission" date="2018-07" db="EMBL/GenBank/DDBJ databases">
        <title>Genome sequences of Haloplanus sp. CBA1113.</title>
        <authorList>
            <person name="Kim Y.B."/>
            <person name="Roh S.W."/>
        </authorList>
    </citation>
    <scope>NUCLEOTIDE SEQUENCE [LARGE SCALE GENOMIC DNA]</scope>
    <source>
        <strain evidence="10 11">CBA1113</strain>
    </source>
</reference>
<dbReference type="GO" id="GO:0008237">
    <property type="term" value="F:metallopeptidase activity"/>
    <property type="evidence" value="ECO:0007669"/>
    <property type="project" value="UniProtKB-KW"/>
</dbReference>
<dbReference type="GeneID" id="37282596"/>
<dbReference type="SUPFAM" id="SSF144052">
    <property type="entry name" value="Thermophilic metalloprotease-like"/>
    <property type="match status" value="1"/>
</dbReference>
<comment type="cofactor">
    <cofactor evidence="1">
        <name>Co(2+)</name>
        <dbReference type="ChEBI" id="CHEBI:48828"/>
    </cofactor>
</comment>
<evidence type="ECO:0000256" key="8">
    <source>
        <dbReference type="ARBA" id="ARBA00022801"/>
    </source>
</evidence>
<dbReference type="PANTHER" id="PTHR34448">
    <property type="entry name" value="AMINOPEPTIDASE"/>
    <property type="match status" value="1"/>
</dbReference>
<dbReference type="InterPro" id="IPR052170">
    <property type="entry name" value="M29_Exopeptidase"/>
</dbReference>
<dbReference type="Proteomes" id="UP000253273">
    <property type="component" value="Chromosome"/>
</dbReference>
<sequence>MDDRIREHARTLVDWSARVEAGDEVVMRVAEGAHDLAVAVAAELGTRGATLVATYGSDEVQRAYLRAHDGDFAPAEAERALYDRADVYLSLGGGRNTTATADVPGDVRSAHARARTDAREARMATDWVSTVHPTRSLAQAAGMSYEAYVDFVYDAVLRDWASLAEEMAGLKEILDDGREVRIVGEGTDLTLSIEGRTAVNSAASVAYDSHNLPSGEVFTAPATAEGEVTFDVPITVQGRRLRDAHLVFEDGAVVDFSAAAGEDALADLLATDDGAKRLGELGVGMNRGITRPTDNVLFDEKMAGTVHLALGRSYDACLPAGESGNGSAIHTDLITRMGEGSRLVVDGDVIQRDGLFRWEDGFEG</sequence>
<dbReference type="KEGG" id="haj:DU500_04385"/>
<dbReference type="EMBL" id="CP031150">
    <property type="protein sequence ID" value="AXG05737.1"/>
    <property type="molecule type" value="Genomic_DNA"/>
</dbReference>
<comment type="cofactor">
    <cofactor evidence="2">
        <name>Mg(2+)</name>
        <dbReference type="ChEBI" id="CHEBI:18420"/>
    </cofactor>
</comment>
<dbReference type="GO" id="GO:0046872">
    <property type="term" value="F:metal ion binding"/>
    <property type="evidence" value="ECO:0007669"/>
    <property type="project" value="UniProtKB-KW"/>
</dbReference>
<evidence type="ECO:0000256" key="4">
    <source>
        <dbReference type="ARBA" id="ARBA00008236"/>
    </source>
</evidence>
<dbReference type="GO" id="GO:0004177">
    <property type="term" value="F:aminopeptidase activity"/>
    <property type="evidence" value="ECO:0007669"/>
    <property type="project" value="UniProtKB-KW"/>
</dbReference>
<name>A0A345E0L5_9EURY</name>
<evidence type="ECO:0000256" key="2">
    <source>
        <dbReference type="ARBA" id="ARBA00001946"/>
    </source>
</evidence>
<dbReference type="InterPro" id="IPR000787">
    <property type="entry name" value="Peptidase_M29"/>
</dbReference>
<keyword evidence="5 10" id="KW-0031">Aminopeptidase</keyword>
<evidence type="ECO:0000313" key="11">
    <source>
        <dbReference type="Proteomes" id="UP000253273"/>
    </source>
</evidence>
<protein>
    <submittedName>
        <fullName evidence="10">Aminopeptidase</fullName>
    </submittedName>
</protein>
<keyword evidence="6" id="KW-0645">Protease</keyword>
<proteinExistence type="inferred from homology"/>
<dbReference type="InterPro" id="IPR035097">
    <property type="entry name" value="M29_N-terminal"/>
</dbReference>
<keyword evidence="8" id="KW-0378">Hydrolase</keyword>
<dbReference type="RefSeq" id="WP_114584886.1">
    <property type="nucleotide sequence ID" value="NZ_CP031150.1"/>
</dbReference>
<evidence type="ECO:0000313" key="10">
    <source>
        <dbReference type="EMBL" id="AXG05737.1"/>
    </source>
</evidence>
<comment type="similarity">
    <text evidence="4">Belongs to the peptidase M29 family.</text>
</comment>
<organism evidence="10 11">
    <name type="scientific">Haloplanus rubicundus</name>
    <dbReference type="NCBI Taxonomy" id="1547898"/>
    <lineage>
        <taxon>Archaea</taxon>
        <taxon>Methanobacteriati</taxon>
        <taxon>Methanobacteriota</taxon>
        <taxon>Stenosarchaea group</taxon>
        <taxon>Halobacteria</taxon>
        <taxon>Halobacteriales</taxon>
        <taxon>Haloferacaceae</taxon>
        <taxon>Haloplanus</taxon>
    </lineage>
</organism>
<dbReference type="PANTHER" id="PTHR34448:SF1">
    <property type="entry name" value="BLL6088 PROTEIN"/>
    <property type="match status" value="1"/>
</dbReference>
<evidence type="ECO:0000256" key="6">
    <source>
        <dbReference type="ARBA" id="ARBA00022670"/>
    </source>
</evidence>
<dbReference type="OrthoDB" id="145069at2157"/>
<evidence type="ECO:0000256" key="1">
    <source>
        <dbReference type="ARBA" id="ARBA00001941"/>
    </source>
</evidence>
<dbReference type="Pfam" id="PF02073">
    <property type="entry name" value="Peptidase_M29"/>
    <property type="match status" value="1"/>
</dbReference>
<keyword evidence="9" id="KW-0482">Metalloprotease</keyword>
<evidence type="ECO:0000256" key="7">
    <source>
        <dbReference type="ARBA" id="ARBA00022723"/>
    </source>
</evidence>
<evidence type="ECO:0000256" key="5">
    <source>
        <dbReference type="ARBA" id="ARBA00022438"/>
    </source>
</evidence>
<dbReference type="GO" id="GO:0006508">
    <property type="term" value="P:proteolysis"/>
    <property type="evidence" value="ECO:0007669"/>
    <property type="project" value="UniProtKB-KW"/>
</dbReference>
<keyword evidence="11" id="KW-1185">Reference proteome</keyword>
<dbReference type="Gene3D" id="3.40.1830.10">
    <property type="entry name" value="Thermophilic metalloprotease (M29)"/>
    <property type="match status" value="1"/>
</dbReference>
<comment type="cofactor">
    <cofactor evidence="3">
        <name>Zn(2+)</name>
        <dbReference type="ChEBI" id="CHEBI:29105"/>
    </cofactor>
</comment>
<evidence type="ECO:0000256" key="9">
    <source>
        <dbReference type="ARBA" id="ARBA00023049"/>
    </source>
</evidence>
<gene>
    <name evidence="10" type="ORF">DU500_04385</name>
</gene>